<dbReference type="GO" id="GO:0016787">
    <property type="term" value="F:hydrolase activity"/>
    <property type="evidence" value="ECO:0007669"/>
    <property type="project" value="UniProtKB-ARBA"/>
</dbReference>
<dbReference type="Pfam" id="PF01663">
    <property type="entry name" value="Phosphodiest"/>
    <property type="match status" value="1"/>
</dbReference>
<dbReference type="PANTHER" id="PTHR10151:SF120">
    <property type="entry name" value="BIS(5'-ADENOSYL)-TRIPHOSPHATASE"/>
    <property type="match status" value="1"/>
</dbReference>
<dbReference type="Proteomes" id="UP000008850">
    <property type="component" value="Chromosome"/>
</dbReference>
<dbReference type="PANTHER" id="PTHR10151">
    <property type="entry name" value="ECTONUCLEOTIDE PYROPHOSPHATASE/PHOSPHODIESTERASE"/>
    <property type="match status" value="1"/>
</dbReference>
<dbReference type="KEGG" id="phl:KKY_175"/>
<organism evidence="1 2">
    <name type="scientific">Pelagibacterium halotolerans (strain DSM 22347 / JCM 15775 / CGMCC 1.7692 / B2)</name>
    <dbReference type="NCBI Taxonomy" id="1082931"/>
    <lineage>
        <taxon>Bacteria</taxon>
        <taxon>Pseudomonadati</taxon>
        <taxon>Pseudomonadota</taxon>
        <taxon>Alphaproteobacteria</taxon>
        <taxon>Hyphomicrobiales</taxon>
        <taxon>Devosiaceae</taxon>
        <taxon>Pelagibacterium</taxon>
    </lineage>
</organism>
<dbReference type="InterPro" id="IPR002591">
    <property type="entry name" value="Phosphodiest/P_Trfase"/>
</dbReference>
<proteinExistence type="predicted"/>
<dbReference type="eggNOG" id="COG1524">
    <property type="taxonomic scope" value="Bacteria"/>
</dbReference>
<reference evidence="1 2" key="1">
    <citation type="journal article" date="2012" name="J. Bacteriol.">
        <title>Complete genome sequence of Pelagibacterium halotolerans B2T.</title>
        <authorList>
            <person name="Huo Y.Y."/>
            <person name="Cheng H."/>
            <person name="Han X.F."/>
            <person name="Jiang X.W."/>
            <person name="Sun C."/>
            <person name="Zhang X.Q."/>
            <person name="Zhu X.F."/>
            <person name="Liu Y.F."/>
            <person name="Li P.F."/>
            <person name="Ni P.X."/>
            <person name="Wu M."/>
        </authorList>
    </citation>
    <scope>NUCLEOTIDE SEQUENCE [LARGE SCALE GENOMIC DNA]</scope>
    <source>
        <strain evidence="2">DSM 22347 / JCM 15775 / CGMCC 1.7692 / B2</strain>
    </source>
</reference>
<dbReference type="EMBL" id="CP003075">
    <property type="protein sequence ID" value="AEQ50222.1"/>
    <property type="molecule type" value="Genomic_DNA"/>
</dbReference>
<accession>G4R768</accession>
<gene>
    <name evidence="1" type="ordered locus">KKY_175</name>
</gene>
<evidence type="ECO:0000313" key="2">
    <source>
        <dbReference type="Proteomes" id="UP000008850"/>
    </source>
</evidence>
<dbReference type="InterPro" id="IPR017850">
    <property type="entry name" value="Alkaline_phosphatase_core_sf"/>
</dbReference>
<evidence type="ECO:0000313" key="1">
    <source>
        <dbReference type="EMBL" id="AEQ50222.1"/>
    </source>
</evidence>
<dbReference type="HOGENOM" id="CLU_039509_0_0_5"/>
<sequence>MFVTHNRFVVVVLDGLRPDLVTPDRMPNLARFRDEAAVLGGSRALYPSHTRVNKTGLGTGTTPKYHGIHFNKIAGGALKPGGILDVADFPDLAGLDLNADLVTATPLGEVLADADRTMAVIHCGASGAPHLLNYRAAERGQHYLSLAGPQFSSGRLWAAVEAELGPMPSPSGVNLERSRYAVRALTQVVYPQLLPDVTIVWSDEPDKSLHVDGFGGPVSTAALAHADDLVCDVIDWWHGLGDDAPNLLFLSDHGHVETSGTIALNALFAETGLPVTTDPSRPGALLLPFGSGGIYLRDTDSSALADIVSWMQAQPWCGNLLTAGGDGVAGAVPGTFSSSLLSLDHERAPDLFFQLRRMDADGRERQYGHCLNAGDKGPSGSSHGGLHAEELATVFFAAGPDFKSHHRTETVGGMVDVAATILSLFGIEQPQSMVGRPLGGLLADGMEPADALPEVETVSVSNGAFEQHLQIRRLDRRTVADHGWVG</sequence>
<dbReference type="SUPFAM" id="SSF53649">
    <property type="entry name" value="Alkaline phosphatase-like"/>
    <property type="match status" value="1"/>
</dbReference>
<name>G4R768_PELHB</name>
<protein>
    <submittedName>
        <fullName evidence="1">Alkaline phosphodiesterase I / nucleotide pyrophosphatase</fullName>
    </submittedName>
</protein>
<keyword evidence="2" id="KW-1185">Reference proteome</keyword>
<dbReference type="AlphaFoldDB" id="G4R768"/>
<dbReference type="Gene3D" id="3.40.720.10">
    <property type="entry name" value="Alkaline Phosphatase, subunit A"/>
    <property type="match status" value="2"/>
</dbReference>
<dbReference type="STRING" id="1082931.KKY_175"/>